<feature type="domain" description="Peptidase S53" evidence="4">
    <location>
        <begin position="75"/>
        <end position="457"/>
    </location>
</feature>
<dbReference type="Gene3D" id="3.40.50.200">
    <property type="entry name" value="Peptidase S8/S53 domain"/>
    <property type="match status" value="1"/>
</dbReference>
<dbReference type="InterPro" id="IPR050819">
    <property type="entry name" value="Tripeptidyl-peptidase_I"/>
</dbReference>
<dbReference type="CDD" id="cd04056">
    <property type="entry name" value="Peptidases_S53"/>
    <property type="match status" value="1"/>
</dbReference>
<keyword evidence="6" id="KW-1185">Reference proteome</keyword>
<dbReference type="InterPro" id="IPR023828">
    <property type="entry name" value="Peptidase_S8_Ser-AS"/>
</dbReference>
<keyword evidence="2" id="KW-0378">Hydrolase</keyword>
<gene>
    <name evidence="5" type="ORF">KTT_35010</name>
</gene>
<dbReference type="OrthoDB" id="263396at2"/>
<dbReference type="EMBL" id="BIFR01000001">
    <property type="protein sequence ID" value="GCE13642.1"/>
    <property type="molecule type" value="Genomic_DNA"/>
</dbReference>
<name>A0A402A3J1_9CHLR</name>
<dbReference type="InterPro" id="IPR000209">
    <property type="entry name" value="Peptidase_S8/S53_dom"/>
</dbReference>
<keyword evidence="1" id="KW-0645">Protease</keyword>
<dbReference type="PANTHER" id="PTHR14218">
    <property type="entry name" value="PROTEASE S8 TRIPEPTIDYL PEPTIDASE I CLN2"/>
    <property type="match status" value="1"/>
</dbReference>
<evidence type="ECO:0000313" key="6">
    <source>
        <dbReference type="Proteomes" id="UP000287352"/>
    </source>
</evidence>
<evidence type="ECO:0000313" key="5">
    <source>
        <dbReference type="EMBL" id="GCE13642.1"/>
    </source>
</evidence>
<dbReference type="Pfam" id="PF00082">
    <property type="entry name" value="Peptidase_S8"/>
    <property type="match status" value="1"/>
</dbReference>
<dbReference type="GO" id="GO:0004252">
    <property type="term" value="F:serine-type endopeptidase activity"/>
    <property type="evidence" value="ECO:0007669"/>
    <property type="project" value="InterPro"/>
</dbReference>
<organism evidence="5 6">
    <name type="scientific">Tengunoibacter tsumagoiensis</name>
    <dbReference type="NCBI Taxonomy" id="2014871"/>
    <lineage>
        <taxon>Bacteria</taxon>
        <taxon>Bacillati</taxon>
        <taxon>Chloroflexota</taxon>
        <taxon>Ktedonobacteria</taxon>
        <taxon>Ktedonobacterales</taxon>
        <taxon>Dictyobacteraceae</taxon>
        <taxon>Tengunoibacter</taxon>
    </lineage>
</organism>
<evidence type="ECO:0000256" key="1">
    <source>
        <dbReference type="ARBA" id="ARBA00022670"/>
    </source>
</evidence>
<evidence type="ECO:0000256" key="2">
    <source>
        <dbReference type="ARBA" id="ARBA00022801"/>
    </source>
</evidence>
<protein>
    <recommendedName>
        <fullName evidence="4">Peptidase S53 domain-containing protein</fullName>
    </recommendedName>
</protein>
<dbReference type="PROSITE" id="PS00138">
    <property type="entry name" value="SUBTILASE_SER"/>
    <property type="match status" value="1"/>
</dbReference>
<dbReference type="PROSITE" id="PS51695">
    <property type="entry name" value="SEDOLISIN"/>
    <property type="match status" value="1"/>
</dbReference>
<evidence type="ECO:0000259" key="4">
    <source>
        <dbReference type="PROSITE" id="PS51695"/>
    </source>
</evidence>
<dbReference type="GO" id="GO:0008240">
    <property type="term" value="F:tripeptidyl-peptidase activity"/>
    <property type="evidence" value="ECO:0007669"/>
    <property type="project" value="TreeGrafter"/>
</dbReference>
<evidence type="ECO:0000256" key="3">
    <source>
        <dbReference type="ARBA" id="ARBA00022825"/>
    </source>
</evidence>
<comment type="caution">
    <text evidence="5">The sequence shown here is derived from an EMBL/GenBank/DDBJ whole genome shotgun (WGS) entry which is preliminary data.</text>
</comment>
<dbReference type="AlphaFoldDB" id="A0A402A3J1"/>
<keyword evidence="3" id="KW-0720">Serine protease</keyword>
<proteinExistence type="predicted"/>
<dbReference type="Proteomes" id="UP000287352">
    <property type="component" value="Unassembled WGS sequence"/>
</dbReference>
<dbReference type="InterPro" id="IPR036852">
    <property type="entry name" value="Peptidase_S8/S53_dom_sf"/>
</dbReference>
<dbReference type="InterPro" id="IPR030400">
    <property type="entry name" value="Sedolisin_dom"/>
</dbReference>
<dbReference type="PANTHER" id="PTHR14218:SF15">
    <property type="entry name" value="TRIPEPTIDYL-PEPTIDASE 1"/>
    <property type="match status" value="1"/>
</dbReference>
<dbReference type="GO" id="GO:0006508">
    <property type="term" value="P:proteolysis"/>
    <property type="evidence" value="ECO:0007669"/>
    <property type="project" value="UniProtKB-KW"/>
</dbReference>
<dbReference type="SUPFAM" id="SSF52743">
    <property type="entry name" value="Subtilisin-like"/>
    <property type="match status" value="1"/>
</dbReference>
<dbReference type="RefSeq" id="WP_126581151.1">
    <property type="nucleotide sequence ID" value="NZ_BIFR01000001.1"/>
</dbReference>
<accession>A0A402A3J1</accession>
<reference evidence="6" key="1">
    <citation type="submission" date="2018-12" db="EMBL/GenBank/DDBJ databases">
        <title>Tengunoibacter tsumagoiensis gen. nov., sp. nov., Dictyobacter kobayashii sp. nov., D. alpinus sp. nov., and D. joshuensis sp. nov. and description of Dictyobacteraceae fam. nov. within the order Ktedonobacterales isolated from Tengu-no-mugimeshi.</title>
        <authorList>
            <person name="Wang C.M."/>
            <person name="Zheng Y."/>
            <person name="Sakai Y."/>
            <person name="Toyoda A."/>
            <person name="Minakuchi Y."/>
            <person name="Abe K."/>
            <person name="Yokota A."/>
            <person name="Yabe S."/>
        </authorList>
    </citation>
    <scope>NUCLEOTIDE SEQUENCE [LARGE SCALE GENOMIC DNA]</scope>
    <source>
        <strain evidence="6">Uno3</strain>
    </source>
</reference>
<sequence>MRYALRLLVRHYLLFCLCCWGFVWSSTSVVASSVQMTSRPYGAMSIIAHGQKGLRWRQTQAPTGADCQQTLGTNCYTPQQLQQAYALTPLLHAGNNGSGQTIVIVNSFGSPTIKQDLQQFDADYGLPDPPSFQILAPLGSVPFDANNADQVSWAEETSLDVEWAHAMAPGASIALLTSPVSETQGVQGMPQFLSLENYAIQHHLGQIISQSWGTTENTLLTSTGYGVLTAFNGLYKMAAQQQITVLAASGDSGAANVDVNGNLYSTPTVNFPASSPWVTAVGGTTLEAANDGTYQSETTWNSGGGSTGGGISQHFLLPDYQKHYLTPSALNLLHGFRGVPDVASVADPATGVPVYFSFLSEAYAGYWIFGGTSLSTPLWAGLVADANQALGHPLGFLNTRLYQIESHPGKAGLAFHDIIHGNNSQSDIPGYNAEIGWDPVTGLGSPIASALLKAWRS</sequence>